<gene>
    <name evidence="2" type="ORF">ABB27_09180</name>
</gene>
<keyword evidence="1" id="KW-0732">Signal</keyword>
<evidence type="ECO:0000313" key="2">
    <source>
        <dbReference type="EMBL" id="KRG67724.1"/>
    </source>
</evidence>
<dbReference type="Proteomes" id="UP000051863">
    <property type="component" value="Unassembled WGS sequence"/>
</dbReference>
<evidence type="ECO:0000256" key="1">
    <source>
        <dbReference type="SAM" id="SignalP"/>
    </source>
</evidence>
<dbReference type="AlphaFoldDB" id="A0A0R0CDC4"/>
<protein>
    <recommendedName>
        <fullName evidence="4">Transporter</fullName>
    </recommendedName>
</protein>
<comment type="caution">
    <text evidence="2">The sequence shown here is derived from an EMBL/GenBank/DDBJ whole genome shotgun (WGS) entry which is preliminary data.</text>
</comment>
<dbReference type="PATRIC" id="fig|405446.3.peg.1287"/>
<evidence type="ECO:0008006" key="4">
    <source>
        <dbReference type="Google" id="ProtNLM"/>
    </source>
</evidence>
<name>A0A0R0CDC4_9GAMM</name>
<keyword evidence="3" id="KW-1185">Reference proteome</keyword>
<organism evidence="2 3">
    <name type="scientific">Stenotrophomonas terrae</name>
    <dbReference type="NCBI Taxonomy" id="405446"/>
    <lineage>
        <taxon>Bacteria</taxon>
        <taxon>Pseudomonadati</taxon>
        <taxon>Pseudomonadota</taxon>
        <taxon>Gammaproteobacteria</taxon>
        <taxon>Lysobacterales</taxon>
        <taxon>Lysobacteraceae</taxon>
        <taxon>Stenotrophomonas</taxon>
    </lineage>
</organism>
<reference evidence="2 3" key="1">
    <citation type="submission" date="2015-05" db="EMBL/GenBank/DDBJ databases">
        <title>Genome sequencing and analysis of members of genus Stenotrophomonas.</title>
        <authorList>
            <person name="Patil P.P."/>
            <person name="Midha S."/>
            <person name="Patil P.B."/>
        </authorList>
    </citation>
    <scope>NUCLEOTIDE SEQUENCE [LARGE SCALE GENOMIC DNA]</scope>
    <source>
        <strain evidence="2 3">DSM 18941</strain>
    </source>
</reference>
<dbReference type="RefSeq" id="WP_152984507.1">
    <property type="nucleotide sequence ID" value="NZ_LDJJ01000028.1"/>
</dbReference>
<proteinExistence type="predicted"/>
<evidence type="ECO:0000313" key="3">
    <source>
        <dbReference type="Proteomes" id="UP000051863"/>
    </source>
</evidence>
<feature type="signal peptide" evidence="1">
    <location>
        <begin position="1"/>
        <end position="20"/>
    </location>
</feature>
<feature type="chain" id="PRO_5006393922" description="Transporter" evidence="1">
    <location>
        <begin position="21"/>
        <end position="265"/>
    </location>
</feature>
<dbReference type="EMBL" id="LDJJ01000028">
    <property type="protein sequence ID" value="KRG67724.1"/>
    <property type="molecule type" value="Genomic_DNA"/>
</dbReference>
<sequence length="265" mass="28882">MKTCFPALMAAVLMPALALAQAPATHSADELAQKLADPGAALVSVPFQYNYLGDVGNGQHNQQLKIQPVIPFVGEHGKFLLRPILPYQWNEFPQHQQGLGDLFVQGYYIPTKPGEHSPTELGFGFAAMLDTANHDSLGTGKYSVGPAFVLVHKRGKWTMGGLLNHVWTIGGHDAREDVSNTAMQPFLSRSLSNGWSFTLSSESSYNWEAGSGEHWTVPLGGAVAKVLRFGKQPVSIGGGYYYNVERPSLANRWTARVTITLVFPE</sequence>
<accession>A0A0R0CDC4</accession>